<dbReference type="EMBL" id="QLIX01000004">
    <property type="protein sequence ID" value="RAI59431.1"/>
    <property type="molecule type" value="Genomic_DNA"/>
</dbReference>
<dbReference type="RefSeq" id="WP_111469119.1">
    <property type="nucleotide sequence ID" value="NZ_QLIX01000004.1"/>
</dbReference>
<gene>
    <name evidence="2" type="ORF">DOO78_07440</name>
</gene>
<evidence type="ECO:0000313" key="2">
    <source>
        <dbReference type="EMBL" id="RAI59431.1"/>
    </source>
</evidence>
<keyword evidence="3" id="KW-1185">Reference proteome</keyword>
<organism evidence="2 3">
    <name type="scientific">Roseicella frigidaeris</name>
    <dbReference type="NCBI Taxonomy" id="2230885"/>
    <lineage>
        <taxon>Bacteria</taxon>
        <taxon>Pseudomonadati</taxon>
        <taxon>Pseudomonadota</taxon>
        <taxon>Alphaproteobacteria</taxon>
        <taxon>Acetobacterales</taxon>
        <taxon>Roseomonadaceae</taxon>
        <taxon>Roseicella</taxon>
    </lineage>
</organism>
<name>A0A327M7Z7_9PROT</name>
<feature type="compositionally biased region" description="Basic and acidic residues" evidence="1">
    <location>
        <begin position="47"/>
        <end position="67"/>
    </location>
</feature>
<proteinExistence type="predicted"/>
<protein>
    <submittedName>
        <fullName evidence="2">Uncharacterized protein</fullName>
    </submittedName>
</protein>
<dbReference type="AlphaFoldDB" id="A0A327M7Z7"/>
<feature type="compositionally biased region" description="Low complexity" evidence="1">
    <location>
        <begin position="27"/>
        <end position="41"/>
    </location>
</feature>
<sequence length="67" mass="6859">MAKPTPPKETGQGTGEPGWTPQEKGQDASGGDPAAGAAGDGQAKGKPHNDREATERAAERTEHDPKP</sequence>
<evidence type="ECO:0000313" key="3">
    <source>
        <dbReference type="Proteomes" id="UP000249065"/>
    </source>
</evidence>
<reference evidence="3" key="1">
    <citation type="submission" date="2018-06" db="EMBL/GenBank/DDBJ databases">
        <authorList>
            <person name="Khan S.A."/>
        </authorList>
    </citation>
    <scope>NUCLEOTIDE SEQUENCE [LARGE SCALE GENOMIC DNA]</scope>
    <source>
        <strain evidence="3">DB-1506</strain>
    </source>
</reference>
<evidence type="ECO:0000256" key="1">
    <source>
        <dbReference type="SAM" id="MobiDB-lite"/>
    </source>
</evidence>
<comment type="caution">
    <text evidence="2">The sequence shown here is derived from an EMBL/GenBank/DDBJ whole genome shotgun (WGS) entry which is preliminary data.</text>
</comment>
<dbReference type="Proteomes" id="UP000249065">
    <property type="component" value="Unassembled WGS sequence"/>
</dbReference>
<accession>A0A327M7Z7</accession>
<feature type="region of interest" description="Disordered" evidence="1">
    <location>
        <begin position="1"/>
        <end position="67"/>
    </location>
</feature>